<accession>A0A3D8HDL3</accession>
<evidence type="ECO:0000313" key="1">
    <source>
        <dbReference type="EMBL" id="MBC8602582.1"/>
    </source>
</evidence>
<name>A0A3D8HDL3_9BACT</name>
<protein>
    <submittedName>
        <fullName evidence="2">6-bladed beta-propeller</fullName>
    </submittedName>
</protein>
<dbReference type="RefSeq" id="WP_115500073.1">
    <property type="nucleotide sequence ID" value="NZ_JACRTI010000031.1"/>
</dbReference>
<dbReference type="Pfam" id="PF17170">
    <property type="entry name" value="DUF5128"/>
    <property type="match status" value="1"/>
</dbReference>
<dbReference type="EMBL" id="QREV01000031">
    <property type="protein sequence ID" value="RDU48732.1"/>
    <property type="molecule type" value="Genomic_DNA"/>
</dbReference>
<gene>
    <name evidence="2" type="ORF">DWU89_13090</name>
    <name evidence="1" type="ORF">H8784_12760</name>
</gene>
<reference evidence="2 3" key="1">
    <citation type="submission" date="2018-07" db="EMBL/GenBank/DDBJ databases">
        <title>Parabacteroides acidifaciens nov. sp., isolated from human feces.</title>
        <authorList>
            <person name="Wang Y.J."/>
        </authorList>
    </citation>
    <scope>NUCLEOTIDE SEQUENCE [LARGE SCALE GENOMIC DNA]</scope>
    <source>
        <strain evidence="2 3">426-9</strain>
    </source>
</reference>
<organism evidence="2 3">
    <name type="scientific">Parabacteroides acidifaciens</name>
    <dbReference type="NCBI Taxonomy" id="2290935"/>
    <lineage>
        <taxon>Bacteria</taxon>
        <taxon>Pseudomonadati</taxon>
        <taxon>Bacteroidota</taxon>
        <taxon>Bacteroidia</taxon>
        <taxon>Bacteroidales</taxon>
        <taxon>Tannerellaceae</taxon>
        <taxon>Parabacteroides</taxon>
    </lineage>
</organism>
<reference evidence="1 4" key="2">
    <citation type="submission" date="2020-08" db="EMBL/GenBank/DDBJ databases">
        <title>Genome public.</title>
        <authorList>
            <person name="Liu C."/>
            <person name="Sun Q."/>
        </authorList>
    </citation>
    <scope>NUCLEOTIDE SEQUENCE [LARGE SCALE GENOMIC DNA]</scope>
    <source>
        <strain evidence="1 4">426_9</strain>
    </source>
</reference>
<evidence type="ECO:0000313" key="3">
    <source>
        <dbReference type="Proteomes" id="UP000256321"/>
    </source>
</evidence>
<sequence>MDTTTKLLGGLFITTMAMSCGTGTQEQSAKEEDPLANSPVVGQFVQVGDNQVLSCEQKLLVDTVSIPLSYFAEELEIVKLDDRDEAIVGQTAITVSDNYLLAHSGYPPTAFKLFDRKGTFLTTVGAAGQGPGEYQAVSDAQIDELNQRIYLMPWQSDKLLVFDMQGKALEPIPLGSRCPKARFYVDPVKETITVATLPWKDTPAVVWIQDMTGKHLKEIAPGHLKAEHDTFNQELMYSSTLPDAFNYCLYLMFPPRVDSLYQYDMEKNQLNPVFTFNHTTIDPVPWHGYFEWPNHYTGEFSGPPVERKTDIAKVYTPGETFSYIIDKKSGKGAYFKLYNDYFGNLDISRPDGIFNKGYFVRSIEPGNLLTDIENALKRQDLSEAMRKKLTDLESTIGENDNNYVMIAKLKK</sequence>
<keyword evidence="4" id="KW-1185">Reference proteome</keyword>
<dbReference type="PROSITE" id="PS51257">
    <property type="entry name" value="PROKAR_LIPOPROTEIN"/>
    <property type="match status" value="1"/>
</dbReference>
<evidence type="ECO:0000313" key="4">
    <source>
        <dbReference type="Proteomes" id="UP000629596"/>
    </source>
</evidence>
<evidence type="ECO:0000313" key="2">
    <source>
        <dbReference type="EMBL" id="RDU48732.1"/>
    </source>
</evidence>
<dbReference type="SUPFAM" id="SSF63825">
    <property type="entry name" value="YWTD domain"/>
    <property type="match status" value="1"/>
</dbReference>
<dbReference type="EMBL" id="JACRTI010000031">
    <property type="protein sequence ID" value="MBC8602582.1"/>
    <property type="molecule type" value="Genomic_DNA"/>
</dbReference>
<comment type="caution">
    <text evidence="2">The sequence shown here is derived from an EMBL/GenBank/DDBJ whole genome shotgun (WGS) entry which is preliminary data.</text>
</comment>
<dbReference type="Proteomes" id="UP000256321">
    <property type="component" value="Unassembled WGS sequence"/>
</dbReference>
<dbReference type="AlphaFoldDB" id="A0A3D8HDL3"/>
<proteinExistence type="predicted"/>
<dbReference type="Proteomes" id="UP000629596">
    <property type="component" value="Unassembled WGS sequence"/>
</dbReference>